<dbReference type="PANTHER" id="PTHR33204">
    <property type="entry name" value="TRANSCRIPTIONAL REGULATOR, MARR FAMILY"/>
    <property type="match status" value="1"/>
</dbReference>
<sequence>MKVLPISEQRLDVPSPRHCLQCPVEDWLGFLGHRWNALLLWHLQDGARRHGELAALLPGVSPKVLSERLQGLEARGLLERFLITGFPRGVGYGLTSFGKALVPVLNQLEVWSRHFDHPVA</sequence>
<dbReference type="PROSITE" id="PS51118">
    <property type="entry name" value="HTH_HXLR"/>
    <property type="match status" value="1"/>
</dbReference>
<name>A0A840FC40_9BURK</name>
<keyword evidence="1" id="KW-0805">Transcription regulation</keyword>
<evidence type="ECO:0000256" key="3">
    <source>
        <dbReference type="ARBA" id="ARBA00023163"/>
    </source>
</evidence>
<accession>A0A840FC40</accession>
<keyword evidence="2 5" id="KW-0238">DNA-binding</keyword>
<dbReference type="InterPro" id="IPR036390">
    <property type="entry name" value="WH_DNA-bd_sf"/>
</dbReference>
<evidence type="ECO:0000313" key="5">
    <source>
        <dbReference type="EMBL" id="MBB4220216.1"/>
    </source>
</evidence>
<comment type="caution">
    <text evidence="5">The sequence shown here is derived from an EMBL/GenBank/DDBJ whole genome shotgun (WGS) entry which is preliminary data.</text>
</comment>
<reference evidence="5 6" key="1">
    <citation type="submission" date="2020-08" db="EMBL/GenBank/DDBJ databases">
        <title>Genomic Encyclopedia of Type Strains, Phase IV (KMG-V): Genome sequencing to study the core and pangenomes of soil and plant-associated prokaryotes.</title>
        <authorList>
            <person name="Whitman W."/>
        </authorList>
    </citation>
    <scope>NUCLEOTIDE SEQUENCE [LARGE SCALE GENOMIC DNA]</scope>
    <source>
        <strain evidence="5 6">34/80</strain>
    </source>
</reference>
<dbReference type="SUPFAM" id="SSF46785">
    <property type="entry name" value="Winged helix' DNA-binding domain"/>
    <property type="match status" value="1"/>
</dbReference>
<evidence type="ECO:0000256" key="1">
    <source>
        <dbReference type="ARBA" id="ARBA00023015"/>
    </source>
</evidence>
<evidence type="ECO:0000256" key="2">
    <source>
        <dbReference type="ARBA" id="ARBA00023125"/>
    </source>
</evidence>
<dbReference type="InterPro" id="IPR002577">
    <property type="entry name" value="HTH_HxlR"/>
</dbReference>
<dbReference type="EMBL" id="JACIFZ010000001">
    <property type="protein sequence ID" value="MBB4220216.1"/>
    <property type="molecule type" value="Genomic_DNA"/>
</dbReference>
<evidence type="ECO:0000313" key="6">
    <source>
        <dbReference type="Proteomes" id="UP000524450"/>
    </source>
</evidence>
<organism evidence="5 6">
    <name type="scientific">Variovorax guangxiensis</name>
    <dbReference type="NCBI Taxonomy" id="1775474"/>
    <lineage>
        <taxon>Bacteria</taxon>
        <taxon>Pseudomonadati</taxon>
        <taxon>Pseudomonadota</taxon>
        <taxon>Betaproteobacteria</taxon>
        <taxon>Burkholderiales</taxon>
        <taxon>Comamonadaceae</taxon>
        <taxon>Variovorax</taxon>
    </lineage>
</organism>
<feature type="domain" description="HTH hxlR-type" evidence="4">
    <location>
        <begin position="22"/>
        <end position="120"/>
    </location>
</feature>
<dbReference type="Gene3D" id="1.10.10.10">
    <property type="entry name" value="Winged helix-like DNA-binding domain superfamily/Winged helix DNA-binding domain"/>
    <property type="match status" value="1"/>
</dbReference>
<protein>
    <submittedName>
        <fullName evidence="5">DNA-binding HxlR family transcriptional regulator</fullName>
    </submittedName>
</protein>
<dbReference type="GO" id="GO:0003677">
    <property type="term" value="F:DNA binding"/>
    <property type="evidence" value="ECO:0007669"/>
    <property type="project" value="UniProtKB-KW"/>
</dbReference>
<proteinExistence type="predicted"/>
<evidence type="ECO:0000259" key="4">
    <source>
        <dbReference type="PROSITE" id="PS51118"/>
    </source>
</evidence>
<gene>
    <name evidence="5" type="ORF">GGD71_000963</name>
</gene>
<dbReference type="Pfam" id="PF01638">
    <property type="entry name" value="HxlR"/>
    <property type="match status" value="1"/>
</dbReference>
<dbReference type="AlphaFoldDB" id="A0A840FC40"/>
<dbReference type="InterPro" id="IPR036388">
    <property type="entry name" value="WH-like_DNA-bd_sf"/>
</dbReference>
<dbReference type="Proteomes" id="UP000524450">
    <property type="component" value="Unassembled WGS sequence"/>
</dbReference>
<dbReference type="RefSeq" id="WP_184635643.1">
    <property type="nucleotide sequence ID" value="NZ_JACIFZ010000001.1"/>
</dbReference>
<keyword evidence="3" id="KW-0804">Transcription</keyword>